<organism evidence="1">
    <name type="scientific">marine sediment metagenome</name>
    <dbReference type="NCBI Taxonomy" id="412755"/>
    <lineage>
        <taxon>unclassified sequences</taxon>
        <taxon>metagenomes</taxon>
        <taxon>ecological metagenomes</taxon>
    </lineage>
</organism>
<comment type="caution">
    <text evidence="1">The sequence shown here is derived from an EMBL/GenBank/DDBJ whole genome shotgun (WGS) entry which is preliminary data.</text>
</comment>
<name>X1QZL2_9ZZZZ</name>
<reference evidence="1" key="1">
    <citation type="journal article" date="2014" name="Front. Microbiol.">
        <title>High frequency of phylogenetically diverse reductive dehalogenase-homologous genes in deep subseafloor sedimentary metagenomes.</title>
        <authorList>
            <person name="Kawai M."/>
            <person name="Futagami T."/>
            <person name="Toyoda A."/>
            <person name="Takaki Y."/>
            <person name="Nishi S."/>
            <person name="Hori S."/>
            <person name="Arai W."/>
            <person name="Tsubouchi T."/>
            <person name="Morono Y."/>
            <person name="Uchiyama I."/>
            <person name="Ito T."/>
            <person name="Fujiyama A."/>
            <person name="Inagaki F."/>
            <person name="Takami H."/>
        </authorList>
    </citation>
    <scope>NUCLEOTIDE SEQUENCE</scope>
    <source>
        <strain evidence="1">Expedition CK06-06</strain>
    </source>
</reference>
<dbReference type="EMBL" id="BARV01037988">
    <property type="protein sequence ID" value="GAI56300.1"/>
    <property type="molecule type" value="Genomic_DNA"/>
</dbReference>
<sequence>PNCLCQLDHETTFYNEFVMTCQNCGFHKKYDVDNIYKLFEKTNKEIDRRIRLKVAESGVKE</sequence>
<gene>
    <name evidence="1" type="ORF">S06H3_58642</name>
</gene>
<evidence type="ECO:0000313" key="1">
    <source>
        <dbReference type="EMBL" id="GAI56300.1"/>
    </source>
</evidence>
<dbReference type="AlphaFoldDB" id="X1QZL2"/>
<accession>X1QZL2</accession>
<feature type="non-terminal residue" evidence="1">
    <location>
        <position position="1"/>
    </location>
</feature>
<protein>
    <submittedName>
        <fullName evidence="1">Uncharacterized protein</fullName>
    </submittedName>
</protein>
<proteinExistence type="predicted"/>